<dbReference type="Pfam" id="PF00291">
    <property type="entry name" value="PALP"/>
    <property type="match status" value="1"/>
</dbReference>
<dbReference type="InterPro" id="IPR036264">
    <property type="entry name" value="Bact_exopeptidase_dim_dom"/>
</dbReference>
<dbReference type="RefSeq" id="XP_040700969.1">
    <property type="nucleotide sequence ID" value="XM_040849725.1"/>
</dbReference>
<dbReference type="Gene3D" id="3.40.630.10">
    <property type="entry name" value="Zn peptidases"/>
    <property type="match status" value="1"/>
</dbReference>
<dbReference type="InterPro" id="IPR002933">
    <property type="entry name" value="Peptidase_M20"/>
</dbReference>
<dbReference type="Gene3D" id="3.40.50.1100">
    <property type="match status" value="2"/>
</dbReference>
<evidence type="ECO:0000313" key="11">
    <source>
        <dbReference type="EMBL" id="OJJ57163.1"/>
    </source>
</evidence>
<dbReference type="PROSITE" id="PS00758">
    <property type="entry name" value="ARGE_DAPE_CPG2_1"/>
    <property type="match status" value="1"/>
</dbReference>
<keyword evidence="6" id="KW-0863">Zinc-finger</keyword>
<dbReference type="InterPro" id="IPR001926">
    <property type="entry name" value="TrpB-like_PALP"/>
</dbReference>
<dbReference type="InterPro" id="IPR001261">
    <property type="entry name" value="ArgE/DapE_CS"/>
</dbReference>
<feature type="compositionally biased region" description="Polar residues" evidence="8">
    <location>
        <begin position="1079"/>
        <end position="1094"/>
    </location>
</feature>
<dbReference type="GO" id="GO:0016787">
    <property type="term" value="F:hydrolase activity"/>
    <property type="evidence" value="ECO:0007669"/>
    <property type="project" value="UniProtKB-KW"/>
</dbReference>
<dbReference type="Pfam" id="PF01546">
    <property type="entry name" value="Peptidase_M20"/>
    <property type="match status" value="1"/>
</dbReference>
<evidence type="ECO:0000256" key="1">
    <source>
        <dbReference type="ARBA" id="ARBA00006247"/>
    </source>
</evidence>
<keyword evidence="3 7" id="KW-0238">DNA-binding</keyword>
<dbReference type="PANTHER" id="PTHR42937">
    <property type="match status" value="1"/>
</dbReference>
<feature type="compositionally biased region" description="Low complexity" evidence="8">
    <location>
        <begin position="1095"/>
        <end position="1129"/>
    </location>
</feature>
<evidence type="ECO:0000256" key="2">
    <source>
        <dbReference type="ARBA" id="ARBA00022801"/>
    </source>
</evidence>
<protein>
    <recommendedName>
        <fullName evidence="13">Succinyl-diaminopimelate desuccinylase</fullName>
    </recommendedName>
</protein>
<keyword evidence="12" id="KW-1185">Reference proteome</keyword>
<sequence>MSSRRPIYINPNTTNQSTNYPDTTALTKFHRSLSGYKPTPLTPLPDLARELGVRAVLVKDESNRLGLPAFKVLGASWGCYRAVAAHLDLPLTVSLDGMAAKAQAGGVTLFAATKGNHGRAVAFMARTLGVPCKIYVSETMDQGTRGRISEEGAQIIVIKGDYDQAVLDALRDSRSVQGGAGILVQDTALDGYEEVPGWIVEGYGTMMAEVEGQVSEMGMRASVMVTPVGVGSLANTVATFCKSREETISVVAAEPDTAACLQESLLRGELTSIETTGTIMDGMDCGTVSTTAWPNLKRLVDASVTVSCYESHRAVEYLSSQGIGAGPCGAASVAALRRLAAEGSGSLLNKDSVVVLLSTEGPRDYTIPLDVSAEGAVELTRMLTKINSSNPTLSLADGAGESQICNYLQAWFAHRGIVSHRVEPVPGRPSVIGVLKGTGGGKSLMFNGHIDTVSLASYENDALSGTIDTRDGKEVVLGRGSLDMKSGLATALAAIASAKASCSPLRGDVIIAAVSDEEDASQGTRDILAAGWRADAAVIPEPTTEIIAHAHKGFVWVEVDILGVAAHGSNHLGGVDAILHAGWFLRSLEAYGQRLPVDDVLGPATMHCGLIQGGEEASSYPAKCTITVEFRTIPGQTEESIVRDIQSLLEDIQKGNAKFRFAEPRATLCRPAHKISADHPLINQVAECAASVMGSRPSVESVPFWCDAALLSQAGIPSVVFGPSGHGLHGKEEYVEVKSVKRLEETFINLDMDDRVVPNHTYAGSLHYPHTEDQRGVDAPPTGSWPVEEDMFFDWDALYGIQDPNSSTSQVDRTSWSTLDFFHPTEPSLTPLSGGEGLFSEPDITNRPEILSQEHTGHAPIVSSGFNDVAEWLDGAYRPPNPCDNCRRNRFQCLILRRAPDNPNPVPSCSSCVGLFRPCSFARPGEKRQPCGFETLSPVLGHLHGVIEEGDEGEVGQNRLDAKETKQFVRKGARVLREWFYQNEHRPYPSEEEKTRLAQETGFSRQRISTWFANARRRHKQQRQVGSSTRLYRAGSPMPTSDVASMTPMERWQASPPDEEPVPEAVIREAIASTSTTSDASRPQSQEGTPSTEPSSICEGSSLASSLSSFGIPPSEASDSSSSAWSFRSGDGPLRSRPYHRRQSSGRRGGRRRVAEDGHYQCTFCTQSFKKKHDWSRHEKSVHLPLDVWICTPNLSDLEDGNVPFAECRFCDHQSPTQGHWESHDFGGCATKPLPERSFSRKDYLWQHLRKFHGCTRYPVANLDSWRSSQKEIQSRCGFCSSSLPSWAARADHLATHFKDGCRMSQWVGDWGFDTTVLASLRNAVLPIQRGLVDMAAT</sequence>
<organism evidence="11 12">
    <name type="scientific">Aspergillus sydowii CBS 593.65</name>
    <dbReference type="NCBI Taxonomy" id="1036612"/>
    <lineage>
        <taxon>Eukaryota</taxon>
        <taxon>Fungi</taxon>
        <taxon>Dikarya</taxon>
        <taxon>Ascomycota</taxon>
        <taxon>Pezizomycotina</taxon>
        <taxon>Eurotiomycetes</taxon>
        <taxon>Eurotiomycetidae</taxon>
        <taxon>Eurotiales</taxon>
        <taxon>Aspergillaceae</taxon>
        <taxon>Aspergillus</taxon>
        <taxon>Aspergillus subgen. Nidulantes</taxon>
    </lineage>
</organism>
<keyword evidence="6" id="KW-0479">Metal-binding</keyword>
<proteinExistence type="inferred from homology"/>
<evidence type="ECO:0000256" key="6">
    <source>
        <dbReference type="PROSITE-ProRule" id="PRU00042"/>
    </source>
</evidence>
<evidence type="ECO:0000259" key="9">
    <source>
        <dbReference type="PROSITE" id="PS50071"/>
    </source>
</evidence>
<dbReference type="Pfam" id="PF07687">
    <property type="entry name" value="M20_dimer"/>
    <property type="match status" value="1"/>
</dbReference>
<evidence type="ECO:0000256" key="4">
    <source>
        <dbReference type="ARBA" id="ARBA00023155"/>
    </source>
</evidence>
<dbReference type="PROSITE" id="PS50071">
    <property type="entry name" value="HOMEOBOX_2"/>
    <property type="match status" value="1"/>
</dbReference>
<dbReference type="InterPro" id="IPR036052">
    <property type="entry name" value="TrpB-like_PALP_sf"/>
</dbReference>
<dbReference type="InterPro" id="IPR011650">
    <property type="entry name" value="Peptidase_M20_dimer"/>
</dbReference>
<keyword evidence="6" id="KW-0862">Zinc</keyword>
<dbReference type="OrthoDB" id="10059875at2759"/>
<dbReference type="SUPFAM" id="SSF55031">
    <property type="entry name" value="Bacterial exopeptidase dimerisation domain"/>
    <property type="match status" value="1"/>
</dbReference>
<evidence type="ECO:0000259" key="10">
    <source>
        <dbReference type="PROSITE" id="PS50157"/>
    </source>
</evidence>
<feature type="region of interest" description="Disordered" evidence="8">
    <location>
        <begin position="1013"/>
        <end position="1061"/>
    </location>
</feature>
<dbReference type="VEuPathDB" id="FungiDB:ASPSYDRAFT_59551"/>
<dbReference type="InterPro" id="IPR008422">
    <property type="entry name" value="KN_HD"/>
</dbReference>
<dbReference type="SMART" id="SM00355">
    <property type="entry name" value="ZnF_C2H2"/>
    <property type="match status" value="2"/>
</dbReference>
<feature type="region of interest" description="Disordered" evidence="8">
    <location>
        <begin position="1073"/>
        <end position="1154"/>
    </location>
</feature>
<dbReference type="SUPFAM" id="SSF46689">
    <property type="entry name" value="Homeodomain-like"/>
    <property type="match status" value="1"/>
</dbReference>
<evidence type="ECO:0008006" key="13">
    <source>
        <dbReference type="Google" id="ProtNLM"/>
    </source>
</evidence>
<comment type="subcellular location">
    <subcellularLocation>
        <location evidence="7">Nucleus</location>
    </subcellularLocation>
</comment>
<dbReference type="GO" id="GO:0003677">
    <property type="term" value="F:DNA binding"/>
    <property type="evidence" value="ECO:0007669"/>
    <property type="project" value="UniProtKB-UniRule"/>
</dbReference>
<dbReference type="GO" id="GO:0005634">
    <property type="term" value="C:nucleus"/>
    <property type="evidence" value="ECO:0007669"/>
    <property type="project" value="UniProtKB-SubCell"/>
</dbReference>
<dbReference type="STRING" id="1036612.A0A1L9TD05"/>
<dbReference type="InterPro" id="IPR009057">
    <property type="entry name" value="Homeodomain-like_sf"/>
</dbReference>
<dbReference type="CDD" id="cd00086">
    <property type="entry name" value="homeodomain"/>
    <property type="match status" value="1"/>
</dbReference>
<evidence type="ECO:0000256" key="3">
    <source>
        <dbReference type="ARBA" id="ARBA00023125"/>
    </source>
</evidence>
<name>A0A1L9TD05_9EURO</name>
<reference evidence="12" key="1">
    <citation type="journal article" date="2017" name="Genome Biol.">
        <title>Comparative genomics reveals high biological diversity and specific adaptations in the industrially and medically important fungal genus Aspergillus.</title>
        <authorList>
            <person name="de Vries R.P."/>
            <person name="Riley R."/>
            <person name="Wiebenga A."/>
            <person name="Aguilar-Osorio G."/>
            <person name="Amillis S."/>
            <person name="Uchima C.A."/>
            <person name="Anderluh G."/>
            <person name="Asadollahi M."/>
            <person name="Askin M."/>
            <person name="Barry K."/>
            <person name="Battaglia E."/>
            <person name="Bayram O."/>
            <person name="Benocci T."/>
            <person name="Braus-Stromeyer S.A."/>
            <person name="Caldana C."/>
            <person name="Canovas D."/>
            <person name="Cerqueira G.C."/>
            <person name="Chen F."/>
            <person name="Chen W."/>
            <person name="Choi C."/>
            <person name="Clum A."/>
            <person name="Dos Santos R.A."/>
            <person name="Damasio A.R."/>
            <person name="Diallinas G."/>
            <person name="Emri T."/>
            <person name="Fekete E."/>
            <person name="Flipphi M."/>
            <person name="Freyberg S."/>
            <person name="Gallo A."/>
            <person name="Gournas C."/>
            <person name="Habgood R."/>
            <person name="Hainaut M."/>
            <person name="Harispe M.L."/>
            <person name="Henrissat B."/>
            <person name="Hilden K.S."/>
            <person name="Hope R."/>
            <person name="Hossain A."/>
            <person name="Karabika E."/>
            <person name="Karaffa L."/>
            <person name="Karanyi Z."/>
            <person name="Krasevec N."/>
            <person name="Kuo A."/>
            <person name="Kusch H."/>
            <person name="LaButti K."/>
            <person name="Lagendijk E.L."/>
            <person name="Lapidus A."/>
            <person name="Levasseur A."/>
            <person name="Lindquist E."/>
            <person name="Lipzen A."/>
            <person name="Logrieco A.F."/>
            <person name="MacCabe A."/>
            <person name="Maekelae M.R."/>
            <person name="Malavazi I."/>
            <person name="Melin P."/>
            <person name="Meyer V."/>
            <person name="Mielnichuk N."/>
            <person name="Miskei M."/>
            <person name="Molnar A.P."/>
            <person name="Mule G."/>
            <person name="Ngan C.Y."/>
            <person name="Orejas M."/>
            <person name="Orosz E."/>
            <person name="Ouedraogo J.P."/>
            <person name="Overkamp K.M."/>
            <person name="Park H.-S."/>
            <person name="Perrone G."/>
            <person name="Piumi F."/>
            <person name="Punt P.J."/>
            <person name="Ram A.F."/>
            <person name="Ramon A."/>
            <person name="Rauscher S."/>
            <person name="Record E."/>
            <person name="Riano-Pachon D.M."/>
            <person name="Robert V."/>
            <person name="Roehrig J."/>
            <person name="Ruller R."/>
            <person name="Salamov A."/>
            <person name="Salih N.S."/>
            <person name="Samson R.A."/>
            <person name="Sandor E."/>
            <person name="Sanguinetti M."/>
            <person name="Schuetze T."/>
            <person name="Sepcic K."/>
            <person name="Shelest E."/>
            <person name="Sherlock G."/>
            <person name="Sophianopoulou V."/>
            <person name="Squina F.M."/>
            <person name="Sun H."/>
            <person name="Susca A."/>
            <person name="Todd R.B."/>
            <person name="Tsang A."/>
            <person name="Unkles S.E."/>
            <person name="van de Wiele N."/>
            <person name="van Rossen-Uffink D."/>
            <person name="Oliveira J.V."/>
            <person name="Vesth T.C."/>
            <person name="Visser J."/>
            <person name="Yu J.-H."/>
            <person name="Zhou M."/>
            <person name="Andersen M.R."/>
            <person name="Archer D.B."/>
            <person name="Baker S.E."/>
            <person name="Benoit I."/>
            <person name="Brakhage A.A."/>
            <person name="Braus G.H."/>
            <person name="Fischer R."/>
            <person name="Frisvad J.C."/>
            <person name="Goldman G.H."/>
            <person name="Houbraken J."/>
            <person name="Oakley B."/>
            <person name="Pocsi I."/>
            <person name="Scazzocchio C."/>
            <person name="Seiboth B."/>
            <person name="vanKuyk P.A."/>
            <person name="Wortman J."/>
            <person name="Dyer P.S."/>
            <person name="Grigoriev I.V."/>
        </authorList>
    </citation>
    <scope>NUCLEOTIDE SEQUENCE [LARGE SCALE GENOMIC DNA]</scope>
    <source>
        <strain evidence="12">CBS 593.65</strain>
    </source>
</reference>
<dbReference type="SMART" id="SM00389">
    <property type="entry name" value="HOX"/>
    <property type="match status" value="1"/>
</dbReference>
<dbReference type="Pfam" id="PF05920">
    <property type="entry name" value="Homeobox_KN"/>
    <property type="match status" value="1"/>
</dbReference>
<keyword evidence="2" id="KW-0378">Hydrolase</keyword>
<dbReference type="InterPro" id="IPR001356">
    <property type="entry name" value="HD"/>
</dbReference>
<dbReference type="EMBL" id="KV878589">
    <property type="protein sequence ID" value="OJJ57163.1"/>
    <property type="molecule type" value="Genomic_DNA"/>
</dbReference>
<evidence type="ECO:0000256" key="5">
    <source>
        <dbReference type="ARBA" id="ARBA00023242"/>
    </source>
</evidence>
<evidence type="ECO:0000313" key="12">
    <source>
        <dbReference type="Proteomes" id="UP000184356"/>
    </source>
</evidence>
<feature type="compositionally biased region" description="Basic residues" evidence="8">
    <location>
        <begin position="1137"/>
        <end position="1152"/>
    </location>
</feature>
<dbReference type="Gene3D" id="1.10.10.60">
    <property type="entry name" value="Homeodomain-like"/>
    <property type="match status" value="1"/>
</dbReference>
<dbReference type="Proteomes" id="UP000184356">
    <property type="component" value="Unassembled WGS sequence"/>
</dbReference>
<dbReference type="GeneID" id="63765798"/>
<dbReference type="SUPFAM" id="SSF53187">
    <property type="entry name" value="Zn-dependent exopeptidases"/>
    <property type="match status" value="1"/>
</dbReference>
<feature type="compositionally biased region" description="Polar residues" evidence="8">
    <location>
        <begin position="10"/>
        <end position="20"/>
    </location>
</feature>
<dbReference type="PROSITE" id="PS00028">
    <property type="entry name" value="ZINC_FINGER_C2H2_1"/>
    <property type="match status" value="1"/>
</dbReference>
<dbReference type="Gene3D" id="3.30.70.360">
    <property type="match status" value="1"/>
</dbReference>
<feature type="region of interest" description="Disordered" evidence="8">
    <location>
        <begin position="1"/>
        <end position="20"/>
    </location>
</feature>
<feature type="domain" description="C2H2-type" evidence="10">
    <location>
        <begin position="1160"/>
        <end position="1183"/>
    </location>
</feature>
<evidence type="ECO:0000256" key="8">
    <source>
        <dbReference type="SAM" id="MobiDB-lite"/>
    </source>
</evidence>
<keyword evidence="4 7" id="KW-0371">Homeobox</keyword>
<dbReference type="PANTHER" id="PTHR42937:SF1">
    <property type="entry name" value="DIAMINOPROPIONATE AMMONIA-LYASE"/>
    <property type="match status" value="1"/>
</dbReference>
<feature type="domain" description="Homeobox" evidence="9">
    <location>
        <begin position="959"/>
        <end position="1022"/>
    </location>
</feature>
<keyword evidence="5 7" id="KW-0539">Nucleus</keyword>
<dbReference type="InterPro" id="IPR013087">
    <property type="entry name" value="Znf_C2H2_type"/>
</dbReference>
<comment type="similarity">
    <text evidence="1">Belongs to the peptidase M20A family.</text>
</comment>
<dbReference type="GO" id="GO:0006355">
    <property type="term" value="P:regulation of DNA-templated transcription"/>
    <property type="evidence" value="ECO:0007669"/>
    <property type="project" value="InterPro"/>
</dbReference>
<accession>A0A1L9TD05</accession>
<evidence type="ECO:0000256" key="7">
    <source>
        <dbReference type="PROSITE-ProRule" id="PRU00108"/>
    </source>
</evidence>
<dbReference type="SUPFAM" id="SSF53686">
    <property type="entry name" value="Tryptophan synthase beta subunit-like PLP-dependent enzymes"/>
    <property type="match status" value="1"/>
</dbReference>
<gene>
    <name evidence="11" type="ORF">ASPSYDRAFT_59551</name>
</gene>
<dbReference type="PROSITE" id="PS50157">
    <property type="entry name" value="ZINC_FINGER_C2H2_2"/>
    <property type="match status" value="1"/>
</dbReference>
<dbReference type="GO" id="GO:0008270">
    <property type="term" value="F:zinc ion binding"/>
    <property type="evidence" value="ECO:0007669"/>
    <property type="project" value="UniProtKB-KW"/>
</dbReference>
<feature type="DNA-binding region" description="Homeobox" evidence="7">
    <location>
        <begin position="961"/>
        <end position="1023"/>
    </location>
</feature>